<evidence type="ECO:0000313" key="3">
    <source>
        <dbReference type="Proteomes" id="UP000298493"/>
    </source>
</evidence>
<dbReference type="EMBL" id="SNSC02000006">
    <property type="protein sequence ID" value="TID23440.1"/>
    <property type="molecule type" value="Genomic_DNA"/>
</dbReference>
<evidence type="ECO:0000313" key="2">
    <source>
        <dbReference type="EMBL" id="TID23440.1"/>
    </source>
</evidence>
<comment type="caution">
    <text evidence="2">The sequence shown here is derived from an EMBL/GenBank/DDBJ whole genome shotgun (WGS) entry which is preliminary data.</text>
</comment>
<proteinExistence type="predicted"/>
<reference evidence="2 3" key="1">
    <citation type="submission" date="2019-04" db="EMBL/GenBank/DDBJ databases">
        <title>High contiguity whole genome sequence and gene annotation resource for two Venturia nashicola isolates.</title>
        <authorList>
            <person name="Prokchorchik M."/>
            <person name="Won K."/>
            <person name="Lee Y."/>
            <person name="Choi E.D."/>
            <person name="Segonzac C."/>
            <person name="Sohn K.H."/>
        </authorList>
    </citation>
    <scope>NUCLEOTIDE SEQUENCE [LARGE SCALE GENOMIC DNA]</scope>
    <source>
        <strain evidence="2 3">PRI2</strain>
    </source>
</reference>
<dbReference type="AlphaFoldDB" id="A0A4Z1PJ78"/>
<keyword evidence="3" id="KW-1185">Reference proteome</keyword>
<feature type="compositionally biased region" description="Basic residues" evidence="1">
    <location>
        <begin position="87"/>
        <end position="96"/>
    </location>
</feature>
<dbReference type="Proteomes" id="UP000298493">
    <property type="component" value="Unassembled WGS sequence"/>
</dbReference>
<protein>
    <submittedName>
        <fullName evidence="2">Uncharacterized protein</fullName>
    </submittedName>
</protein>
<sequence length="157" mass="17756">MSKYNDDLKKRQERAFLSHQDSLTTTRKDGLKCRASGMNMSKDALIKSTVYSMVQGDDQIDETYSKFTILRARITTARKAQALPRDHRGRKKKKKQASTTNRTVCEPKKEIQEVLAVIYCALGPATVHLAFTFYNTSSYDNTVLGLTVDRVRTALMG</sequence>
<evidence type="ECO:0000256" key="1">
    <source>
        <dbReference type="SAM" id="MobiDB-lite"/>
    </source>
</evidence>
<accession>A0A4Z1PJ78</accession>
<name>A0A4Z1PJ78_9PEZI</name>
<gene>
    <name evidence="2" type="ORF">E6O75_ATG03076</name>
</gene>
<feature type="region of interest" description="Disordered" evidence="1">
    <location>
        <begin position="80"/>
        <end position="102"/>
    </location>
</feature>
<organism evidence="2 3">
    <name type="scientific">Venturia nashicola</name>
    <dbReference type="NCBI Taxonomy" id="86259"/>
    <lineage>
        <taxon>Eukaryota</taxon>
        <taxon>Fungi</taxon>
        <taxon>Dikarya</taxon>
        <taxon>Ascomycota</taxon>
        <taxon>Pezizomycotina</taxon>
        <taxon>Dothideomycetes</taxon>
        <taxon>Pleosporomycetidae</taxon>
        <taxon>Venturiales</taxon>
        <taxon>Venturiaceae</taxon>
        <taxon>Venturia</taxon>
    </lineage>
</organism>